<dbReference type="GO" id="GO:0051287">
    <property type="term" value="F:NAD binding"/>
    <property type="evidence" value="ECO:0007669"/>
    <property type="project" value="InterPro"/>
</dbReference>
<feature type="domain" description="D-isomer specific 2-hydroxyacid dehydrogenase catalytic" evidence="4">
    <location>
        <begin position="18"/>
        <end position="311"/>
    </location>
</feature>
<dbReference type="SUPFAM" id="SSF51735">
    <property type="entry name" value="NAD(P)-binding Rossmann-fold domains"/>
    <property type="match status" value="1"/>
</dbReference>
<dbReference type="InterPro" id="IPR029753">
    <property type="entry name" value="D-isomer_DH_CS"/>
</dbReference>
<name>A0A246DKR6_9HYPH</name>
<evidence type="ECO:0000256" key="3">
    <source>
        <dbReference type="RuleBase" id="RU003719"/>
    </source>
</evidence>
<dbReference type="CDD" id="cd05300">
    <property type="entry name" value="2-Hacid_dh_1"/>
    <property type="match status" value="1"/>
</dbReference>
<dbReference type="GO" id="GO:0016616">
    <property type="term" value="F:oxidoreductase activity, acting on the CH-OH group of donors, NAD or NADP as acceptor"/>
    <property type="evidence" value="ECO:0007669"/>
    <property type="project" value="InterPro"/>
</dbReference>
<gene>
    <name evidence="6" type="ORF">B5E41_30220</name>
</gene>
<dbReference type="EMBL" id="MXPU01000041">
    <property type="protein sequence ID" value="OWO89559.1"/>
    <property type="molecule type" value="Genomic_DNA"/>
</dbReference>
<proteinExistence type="inferred from homology"/>
<dbReference type="SUPFAM" id="SSF52283">
    <property type="entry name" value="Formate/glycerate dehydrogenase catalytic domain-like"/>
    <property type="match status" value="1"/>
</dbReference>
<sequence>MHKAPTIVISHPSAEIYAGLIESRFPDVRVLQASDASSLERYIAEAEILLTYRFPVEVLDKATKLRWVQFTGAGVDSLFPIRDRVNHITVTNARGIHGEVIADYVMAGVTFLHWNFRSLLEEQIKKSWKPRPISPLTEKTIGIIGLGSIGATIARRAKSTGMTVLGSKRDISVKVDGVDELFAPQATAEMLPRCDFVVLALPATSDTLGLFGPAEIAGMRPDAYLINIARGSVVVEAELIKALQNEGIAGAMLDVFEQEPLPPTNPLWTLPNVIVTPHMAGNPANYESRAFSVFAENLTRLMEGQGLKNIVDLQRGY</sequence>
<dbReference type="InterPro" id="IPR006140">
    <property type="entry name" value="D-isomer_DH_NAD-bd"/>
</dbReference>
<keyword evidence="1 3" id="KW-0560">Oxidoreductase</keyword>
<dbReference type="Gene3D" id="3.40.50.720">
    <property type="entry name" value="NAD(P)-binding Rossmann-like Domain"/>
    <property type="match status" value="2"/>
</dbReference>
<evidence type="ECO:0000256" key="2">
    <source>
        <dbReference type="ARBA" id="ARBA00023027"/>
    </source>
</evidence>
<protein>
    <submittedName>
        <fullName evidence="6">Hydroxyacid dehydrogenase</fullName>
    </submittedName>
</protein>
<dbReference type="Proteomes" id="UP000197269">
    <property type="component" value="Unassembled WGS sequence"/>
</dbReference>
<organism evidence="6 7">
    <name type="scientific">Rhizobium esperanzae</name>
    <dbReference type="NCBI Taxonomy" id="1967781"/>
    <lineage>
        <taxon>Bacteria</taxon>
        <taxon>Pseudomonadati</taxon>
        <taxon>Pseudomonadota</taxon>
        <taxon>Alphaproteobacteria</taxon>
        <taxon>Hyphomicrobiales</taxon>
        <taxon>Rhizobiaceae</taxon>
        <taxon>Rhizobium/Agrobacterium group</taxon>
        <taxon>Rhizobium</taxon>
    </lineage>
</organism>
<evidence type="ECO:0000313" key="6">
    <source>
        <dbReference type="EMBL" id="OWO89559.1"/>
    </source>
</evidence>
<reference evidence="6 7" key="1">
    <citation type="submission" date="2017-03" db="EMBL/GenBank/DDBJ databases">
        <title>Genome of strain Rhizobium sp. CNPSo 668.</title>
        <authorList>
            <person name="Ribeiro R."/>
        </authorList>
    </citation>
    <scope>NUCLEOTIDE SEQUENCE [LARGE SCALE GENOMIC DNA]</scope>
    <source>
        <strain evidence="6 7">CNPSo 668</strain>
    </source>
</reference>
<dbReference type="RefSeq" id="WP_088397245.1">
    <property type="nucleotide sequence ID" value="NZ_MXPU01000041.1"/>
</dbReference>
<dbReference type="PANTHER" id="PTHR43333:SF1">
    <property type="entry name" value="D-ISOMER SPECIFIC 2-HYDROXYACID DEHYDROGENASE NAD-BINDING DOMAIN-CONTAINING PROTEIN"/>
    <property type="match status" value="1"/>
</dbReference>
<dbReference type="Pfam" id="PF00389">
    <property type="entry name" value="2-Hacid_dh"/>
    <property type="match status" value="1"/>
</dbReference>
<comment type="similarity">
    <text evidence="3">Belongs to the D-isomer specific 2-hydroxyacid dehydrogenase family.</text>
</comment>
<comment type="caution">
    <text evidence="6">The sequence shown here is derived from an EMBL/GenBank/DDBJ whole genome shotgun (WGS) entry which is preliminary data.</text>
</comment>
<keyword evidence="2" id="KW-0520">NAD</keyword>
<dbReference type="PROSITE" id="PS00671">
    <property type="entry name" value="D_2_HYDROXYACID_DH_3"/>
    <property type="match status" value="1"/>
</dbReference>
<dbReference type="InterPro" id="IPR036291">
    <property type="entry name" value="NAD(P)-bd_dom_sf"/>
</dbReference>
<dbReference type="InterPro" id="IPR006139">
    <property type="entry name" value="D-isomer_2_OHA_DH_cat_dom"/>
</dbReference>
<accession>A0A246DKR6</accession>
<evidence type="ECO:0000259" key="4">
    <source>
        <dbReference type="Pfam" id="PF00389"/>
    </source>
</evidence>
<dbReference type="Pfam" id="PF02826">
    <property type="entry name" value="2-Hacid_dh_C"/>
    <property type="match status" value="1"/>
</dbReference>
<evidence type="ECO:0000259" key="5">
    <source>
        <dbReference type="Pfam" id="PF02826"/>
    </source>
</evidence>
<evidence type="ECO:0000256" key="1">
    <source>
        <dbReference type="ARBA" id="ARBA00023002"/>
    </source>
</evidence>
<feature type="domain" description="D-isomer specific 2-hydroxyacid dehydrogenase NAD-binding" evidence="5">
    <location>
        <begin position="115"/>
        <end position="280"/>
    </location>
</feature>
<dbReference type="PANTHER" id="PTHR43333">
    <property type="entry name" value="2-HACID_DH_C DOMAIN-CONTAINING PROTEIN"/>
    <property type="match status" value="1"/>
</dbReference>
<dbReference type="AlphaFoldDB" id="A0A246DKR6"/>
<evidence type="ECO:0000313" key="7">
    <source>
        <dbReference type="Proteomes" id="UP000197269"/>
    </source>
</evidence>